<dbReference type="AlphaFoldDB" id="E0E3K8"/>
<dbReference type="SUPFAM" id="SSF63411">
    <property type="entry name" value="LuxS/MPP-like metallohydrolase"/>
    <property type="match status" value="2"/>
</dbReference>
<organism evidence="3 4">
    <name type="scientific">Peptostreptococcus stomatis DSM 17678</name>
    <dbReference type="NCBI Taxonomy" id="596315"/>
    <lineage>
        <taxon>Bacteria</taxon>
        <taxon>Bacillati</taxon>
        <taxon>Bacillota</taxon>
        <taxon>Clostridia</taxon>
        <taxon>Peptostreptococcales</taxon>
        <taxon>Peptostreptococcaceae</taxon>
        <taxon>Peptostreptococcus</taxon>
    </lineage>
</organism>
<evidence type="ECO:0000259" key="1">
    <source>
        <dbReference type="Pfam" id="PF00675"/>
    </source>
</evidence>
<keyword evidence="4" id="KW-1185">Reference proteome</keyword>
<dbReference type="PANTHER" id="PTHR11851:SF134">
    <property type="entry name" value="ZINC-DEPENDENT PROTEASE"/>
    <property type="match status" value="1"/>
</dbReference>
<dbReference type="PANTHER" id="PTHR11851">
    <property type="entry name" value="METALLOPROTEASE"/>
    <property type="match status" value="1"/>
</dbReference>
<dbReference type="OrthoDB" id="9811314at2"/>
<dbReference type="NCBIfam" id="NF047421">
    <property type="entry name" value="YfmH_fam"/>
    <property type="match status" value="1"/>
</dbReference>
<name>E0E3K8_9FIRM</name>
<dbReference type="InterPro" id="IPR007863">
    <property type="entry name" value="Peptidase_M16_C"/>
</dbReference>
<dbReference type="GO" id="GO:0046872">
    <property type="term" value="F:metal ion binding"/>
    <property type="evidence" value="ECO:0007669"/>
    <property type="project" value="InterPro"/>
</dbReference>
<dbReference type="EC" id="3.4.24.-" evidence="3"/>
<dbReference type="STRING" id="596315.HMPREF0634_0502"/>
<dbReference type="Pfam" id="PF00675">
    <property type="entry name" value="Peptidase_M16"/>
    <property type="match status" value="1"/>
</dbReference>
<evidence type="ECO:0000313" key="4">
    <source>
        <dbReference type="Proteomes" id="UP000003244"/>
    </source>
</evidence>
<proteinExistence type="predicted"/>
<dbReference type="Proteomes" id="UP000003244">
    <property type="component" value="Unassembled WGS sequence"/>
</dbReference>
<dbReference type="EMBL" id="ADGQ01000057">
    <property type="protein sequence ID" value="EFM64553.1"/>
    <property type="molecule type" value="Genomic_DNA"/>
</dbReference>
<dbReference type="eggNOG" id="COG0612">
    <property type="taxonomic scope" value="Bacteria"/>
</dbReference>
<dbReference type="Gene3D" id="3.30.830.10">
    <property type="entry name" value="Metalloenzyme, LuxS/M16 peptidase-like"/>
    <property type="match status" value="2"/>
</dbReference>
<dbReference type="RefSeq" id="WP_007789873.1">
    <property type="nucleotide sequence ID" value="NZ_ADGQ01000057.1"/>
</dbReference>
<protein>
    <submittedName>
        <fullName evidence="3">Peptidase M16 inactive domain protein</fullName>
        <ecNumber evidence="3">3.4.24.-</ecNumber>
    </submittedName>
</protein>
<dbReference type="InterPro" id="IPR011765">
    <property type="entry name" value="Pept_M16_N"/>
</dbReference>
<sequence length="430" mass="49729">MNKIYNEVIRETIYYDSLENGLEVYYMPKKGYTNKYAVLGVDFGSNDLDFIPIGESERIRVQEGIAHFLEHKMFEQPDGGNAFDKFSKLGASANAFTSFTMTAYLFSATDNFMESLGHLIDYVQTPYYTDENVNKEKGIIAQEIKMYEDDPEWNVYFNCLKAMYSKHHANIDIAGSVESINAIRPEDLYKCYRTFYNPANMKLFVVGDLDVEELMSTIKKANHKDLAFEKNIRSFMPKEPIEVNQKKIVEEFMVSMPLFYIGYKDVKKDMESREALKNEIRTDILFDMIFSESGDLHQVLYNDGLLVGNISGGYLSQKDYAYAIASGVSRDPEKLKQVVDSYIDGLRKSGLDRQDFEINKKKKIGGFLKSFDSIAYIANNFLSYRFRGINFLDYLEVLKEVRFEDVVDRFDEFFCQDQSVISIVKPKLEN</sequence>
<dbReference type="GeneID" id="84800848"/>
<accession>E0E3K8</accession>
<gene>
    <name evidence="3" type="ORF">HMPREF0634_0502</name>
</gene>
<comment type="caution">
    <text evidence="3">The sequence shown here is derived from an EMBL/GenBank/DDBJ whole genome shotgun (WGS) entry which is preliminary data.</text>
</comment>
<dbReference type="MEROPS" id="M16.A20"/>
<feature type="domain" description="Peptidase M16 N-terminal" evidence="1">
    <location>
        <begin position="62"/>
        <end position="173"/>
    </location>
</feature>
<evidence type="ECO:0000313" key="3">
    <source>
        <dbReference type="EMBL" id="EFM64553.1"/>
    </source>
</evidence>
<dbReference type="GO" id="GO:0016787">
    <property type="term" value="F:hydrolase activity"/>
    <property type="evidence" value="ECO:0007669"/>
    <property type="project" value="UniProtKB-KW"/>
</dbReference>
<dbReference type="InterPro" id="IPR050361">
    <property type="entry name" value="MPP/UQCRC_Complex"/>
</dbReference>
<dbReference type="Pfam" id="PF05193">
    <property type="entry name" value="Peptidase_M16_C"/>
    <property type="match status" value="1"/>
</dbReference>
<feature type="domain" description="Peptidase M16 C-terminal" evidence="2">
    <location>
        <begin position="183"/>
        <end position="361"/>
    </location>
</feature>
<dbReference type="InterPro" id="IPR011249">
    <property type="entry name" value="Metalloenz_LuxS/M16"/>
</dbReference>
<evidence type="ECO:0000259" key="2">
    <source>
        <dbReference type="Pfam" id="PF05193"/>
    </source>
</evidence>
<reference evidence="3 4" key="1">
    <citation type="submission" date="2010-08" db="EMBL/GenBank/DDBJ databases">
        <authorList>
            <person name="Harkins D.M."/>
            <person name="Madupu R."/>
            <person name="Durkin A.S."/>
            <person name="Torralba M."/>
            <person name="Methe B."/>
            <person name="Sutton G.G."/>
            <person name="Nelson K.E."/>
        </authorList>
    </citation>
    <scope>NUCLEOTIDE SEQUENCE [LARGE SCALE GENOMIC DNA]</scope>
    <source>
        <strain evidence="3 4">DSM 17678</strain>
    </source>
</reference>
<keyword evidence="3" id="KW-0378">Hydrolase</keyword>